<evidence type="ECO:0000313" key="3">
    <source>
        <dbReference type="Proteomes" id="UP001202581"/>
    </source>
</evidence>
<feature type="transmembrane region" description="Helical" evidence="1">
    <location>
        <begin position="89"/>
        <end position="106"/>
    </location>
</feature>
<keyword evidence="1" id="KW-0472">Membrane</keyword>
<reference evidence="2" key="1">
    <citation type="submission" date="2021-12" db="EMBL/GenBank/DDBJ databases">
        <authorList>
            <person name="Khadka S."/>
            <person name="Uribe D.A."/>
            <person name="Klipsch I.N."/>
            <person name="Rene S.R."/>
            <person name="Jimenez M.L."/>
            <person name="Saini B.K."/>
            <person name="Zugasti M."/>
            <person name="Bullon R.M."/>
            <person name="Sharp C.D."/>
            <person name="Kapinga K.O."/>
            <person name="Warner C.P."/>
            <person name="Sarinana J."/>
            <person name="Jimenez A."/>
            <person name="Layton S.R."/>
            <person name="Nayek S."/>
            <person name="Hughes L.E."/>
            <person name="Garlena R.A."/>
            <person name="Russell D.A."/>
            <person name="Jacobs-Sera D."/>
            <person name="Hatfull G.F."/>
        </authorList>
    </citation>
    <scope>NUCLEOTIDE SEQUENCE</scope>
</reference>
<feature type="transmembrane region" description="Helical" evidence="1">
    <location>
        <begin position="112"/>
        <end position="129"/>
    </location>
</feature>
<keyword evidence="1" id="KW-0812">Transmembrane</keyword>
<feature type="transmembrane region" description="Helical" evidence="1">
    <location>
        <begin position="21"/>
        <end position="41"/>
    </location>
</feature>
<dbReference type="Proteomes" id="UP001202581">
    <property type="component" value="Segment"/>
</dbReference>
<accession>A0AA49H126</accession>
<protein>
    <submittedName>
        <fullName evidence="2">Uncharacterized protein</fullName>
    </submittedName>
</protein>
<feature type="transmembrane region" description="Helical" evidence="1">
    <location>
        <begin position="56"/>
        <end position="77"/>
    </location>
</feature>
<name>A0AA49H126_9CAUD</name>
<evidence type="ECO:0000313" key="2">
    <source>
        <dbReference type="EMBL" id="UMO76384.1"/>
    </source>
</evidence>
<gene>
    <name evidence="2" type="primary">240</name>
    <name evidence="2" type="ORF">SEA_TOMAS_240</name>
</gene>
<sequence>MHMSRISKAFVKSYAHPLITIEVIIAVGLLVSGLYTMSWFYEVSAITPIGKTIDSVGVRTTIGTFYAIAAVTSLVGATTGKERVNSSGLFLMFLSYSFMTILRLLSIGWTPLTWIFSVTIGLIVAFLYFRIRLLR</sequence>
<dbReference type="GeneID" id="77926958"/>
<dbReference type="EMBL" id="OL829978">
    <property type="protein sequence ID" value="UMO76384.1"/>
    <property type="molecule type" value="Genomic_DNA"/>
</dbReference>
<dbReference type="RefSeq" id="YP_010651323.1">
    <property type="nucleotide sequence ID" value="NC_070781.1"/>
</dbReference>
<dbReference type="KEGG" id="vg:77926958"/>
<organism evidence="2 3">
    <name type="scientific">Streptomyces phage Tomas</name>
    <dbReference type="NCBI Taxonomy" id="2914443"/>
    <lineage>
        <taxon>Viruses</taxon>
        <taxon>Duplodnaviria</taxon>
        <taxon>Heunggongvirae</taxon>
        <taxon>Uroviricota</taxon>
        <taxon>Caudoviricetes</taxon>
        <taxon>Stanwilliamsviridae</taxon>
        <taxon>Boydwoodruffvirinae</taxon>
        <taxon>Tomasvirus</taxon>
        <taxon>Tomasvirus tomas</taxon>
    </lineage>
</organism>
<evidence type="ECO:0000256" key="1">
    <source>
        <dbReference type="SAM" id="Phobius"/>
    </source>
</evidence>
<keyword evidence="3" id="KW-1185">Reference proteome</keyword>
<keyword evidence="1" id="KW-1133">Transmembrane helix</keyword>
<proteinExistence type="predicted"/>